<evidence type="ECO:0000259" key="1">
    <source>
        <dbReference type="Pfam" id="PF00149"/>
    </source>
</evidence>
<evidence type="ECO:0000313" key="3">
    <source>
        <dbReference type="Proteomes" id="UP001628193"/>
    </source>
</evidence>
<dbReference type="Gene3D" id="3.60.21.10">
    <property type="match status" value="1"/>
</dbReference>
<dbReference type="EMBL" id="BAAFGK010000004">
    <property type="protein sequence ID" value="GAB0056783.1"/>
    <property type="molecule type" value="Genomic_DNA"/>
</dbReference>
<dbReference type="InterPro" id="IPR004843">
    <property type="entry name" value="Calcineurin-like_PHP"/>
</dbReference>
<name>A0ABQ0C7C4_9PROT</name>
<dbReference type="Proteomes" id="UP001628193">
    <property type="component" value="Unassembled WGS sequence"/>
</dbReference>
<dbReference type="SUPFAM" id="SSF56300">
    <property type="entry name" value="Metallo-dependent phosphatases"/>
    <property type="match status" value="1"/>
</dbReference>
<comment type="caution">
    <text evidence="2">The sequence shown here is derived from an EMBL/GenBank/DDBJ whole genome shotgun (WGS) entry which is preliminary data.</text>
</comment>
<reference evidence="2 3" key="2">
    <citation type="submission" date="2024-09" db="EMBL/GenBank/DDBJ databases">
        <title>Draft genome sequence of Candidatus Magnetaquicoccaceae bacterium FCR-1.</title>
        <authorList>
            <person name="Shimoshige H."/>
            <person name="Shimamura S."/>
            <person name="Taoka A."/>
            <person name="Kobayashi H."/>
            <person name="Maekawa T."/>
        </authorList>
    </citation>
    <scope>NUCLEOTIDE SEQUENCE [LARGE SCALE GENOMIC DNA]</scope>
    <source>
        <strain evidence="2 3">FCR-1</strain>
    </source>
</reference>
<sequence>MSKHHDKEHNKHEEPRFAVVLSDTDNDLRAVHYALHIVGVCDREGNWRKGVHGIRVIHTGDWLNKFAPSLAMIDYFIHLSRTAPKTCDVKILNGNHELDVLHRLEKGAYTYLGGVREAFIHGRDLIHVFGKTLFMHGYPTLYLLRFLAQIRAEKHDLNGFNDRVRKAFYEGHHALFRSEEGKVLMGNIKKARLYYQESSFDGEKRAEKISRMLKELDIHTVVHGHRPNILVQKDEAIEMETPGVRLVNNDNQPKMSLLGAAIVDRKGEVYFVNAREMYWQGGEERFKKQMRELLGIHR</sequence>
<gene>
    <name evidence="2" type="ORF">SIID45300_01095</name>
</gene>
<dbReference type="InterPro" id="IPR029052">
    <property type="entry name" value="Metallo-depent_PP-like"/>
</dbReference>
<feature type="domain" description="Calcineurin-like phosphoesterase" evidence="1">
    <location>
        <begin position="56"/>
        <end position="225"/>
    </location>
</feature>
<proteinExistence type="predicted"/>
<evidence type="ECO:0000313" key="2">
    <source>
        <dbReference type="EMBL" id="GAB0056783.1"/>
    </source>
</evidence>
<protein>
    <recommendedName>
        <fullName evidence="1">Calcineurin-like phosphoesterase domain-containing protein</fullName>
    </recommendedName>
</protein>
<dbReference type="RefSeq" id="WP_420904504.1">
    <property type="nucleotide sequence ID" value="NZ_BAAFGK010000004.1"/>
</dbReference>
<accession>A0ABQ0C7C4</accession>
<dbReference type="Pfam" id="PF00149">
    <property type="entry name" value="Metallophos"/>
    <property type="match status" value="1"/>
</dbReference>
<keyword evidence="3" id="KW-1185">Reference proteome</keyword>
<reference evidence="2 3" key="1">
    <citation type="submission" date="2024-05" db="EMBL/GenBank/DDBJ databases">
        <authorList>
            <consortium name="Candidatus Magnetaquicoccaceae bacterium FCR-1 genome sequencing consortium"/>
            <person name="Shimoshige H."/>
            <person name="Shimamura S."/>
            <person name="Taoka A."/>
            <person name="Kobayashi H."/>
            <person name="Maekawa T."/>
        </authorList>
    </citation>
    <scope>NUCLEOTIDE SEQUENCE [LARGE SCALE GENOMIC DNA]</scope>
    <source>
        <strain evidence="2 3">FCR-1</strain>
    </source>
</reference>
<organism evidence="2 3">
    <name type="scientific">Candidatus Magnetaquiglobus chichijimensis</name>
    <dbReference type="NCBI Taxonomy" id="3141448"/>
    <lineage>
        <taxon>Bacteria</taxon>
        <taxon>Pseudomonadati</taxon>
        <taxon>Pseudomonadota</taxon>
        <taxon>Magnetococcia</taxon>
        <taxon>Magnetococcales</taxon>
        <taxon>Candidatus Magnetaquicoccaceae</taxon>
        <taxon>Candidatus Magnetaquiglobus</taxon>
    </lineage>
</organism>